<evidence type="ECO:0000259" key="6">
    <source>
        <dbReference type="PROSITE" id="PS50835"/>
    </source>
</evidence>
<evidence type="ECO:0000313" key="9">
    <source>
        <dbReference type="Proteomes" id="UP000265140"/>
    </source>
</evidence>
<keyword evidence="4" id="KW-1133">Transmembrane helix</keyword>
<dbReference type="InterPro" id="IPR053073">
    <property type="entry name" value="IL11/IL27_subunit_beta"/>
</dbReference>
<dbReference type="PROSITE" id="PS50853">
    <property type="entry name" value="FN3"/>
    <property type="match status" value="1"/>
</dbReference>
<feature type="signal peptide" evidence="5">
    <location>
        <begin position="1"/>
        <end position="25"/>
    </location>
</feature>
<feature type="region of interest" description="Disordered" evidence="3">
    <location>
        <begin position="324"/>
        <end position="353"/>
    </location>
</feature>
<feature type="transmembrane region" description="Helical" evidence="4">
    <location>
        <begin position="361"/>
        <end position="387"/>
    </location>
</feature>
<dbReference type="PROSITE" id="PS50835">
    <property type="entry name" value="IG_LIKE"/>
    <property type="match status" value="1"/>
</dbReference>
<dbReference type="InterPro" id="IPR003961">
    <property type="entry name" value="FN3_dom"/>
</dbReference>
<dbReference type="Ensembl" id="ENSELUT00000038404.3">
    <property type="protein sequence ID" value="ENSELUP00000034675.2"/>
    <property type="gene ID" value="ENSELUG00000013333.3"/>
</dbReference>
<keyword evidence="2" id="KW-0393">Immunoglobulin domain</keyword>
<feature type="chain" id="PRO_5027685829" description="Fibronectin type-III domain-containing protein" evidence="5">
    <location>
        <begin position="26"/>
        <end position="411"/>
    </location>
</feature>
<dbReference type="InterPro" id="IPR013783">
    <property type="entry name" value="Ig-like_fold"/>
</dbReference>
<accession>A0A3P9A0I7</accession>
<protein>
    <recommendedName>
        <fullName evidence="10">Fibronectin type-III domain-containing protein</fullName>
    </recommendedName>
</protein>
<keyword evidence="4" id="KW-0472">Membrane</keyword>
<dbReference type="GeneTree" id="ENSGT00940000165521"/>
<evidence type="ECO:0008006" key="10">
    <source>
        <dbReference type="Google" id="ProtNLM"/>
    </source>
</evidence>
<dbReference type="InterPro" id="IPR036179">
    <property type="entry name" value="Ig-like_dom_sf"/>
</dbReference>
<reference evidence="8" key="3">
    <citation type="submission" date="2025-08" db="UniProtKB">
        <authorList>
            <consortium name="Ensembl"/>
        </authorList>
    </citation>
    <scope>IDENTIFICATION</scope>
</reference>
<dbReference type="FunCoup" id="A0A3P9A0I7">
    <property type="interactions" value="1087"/>
</dbReference>
<dbReference type="AlphaFoldDB" id="A0A3P9A0I7"/>
<dbReference type="InParanoid" id="A0A3P9A0I7"/>
<feature type="domain" description="Fibronectin type-III" evidence="7">
    <location>
        <begin position="228"/>
        <end position="325"/>
    </location>
</feature>
<feature type="compositionally biased region" description="Polar residues" evidence="3">
    <location>
        <begin position="324"/>
        <end position="335"/>
    </location>
</feature>
<dbReference type="SUPFAM" id="SSF49265">
    <property type="entry name" value="Fibronectin type III"/>
    <property type="match status" value="2"/>
</dbReference>
<dbReference type="InterPro" id="IPR036116">
    <property type="entry name" value="FN3_sf"/>
</dbReference>
<keyword evidence="5" id="KW-0732">Signal</keyword>
<dbReference type="Proteomes" id="UP000265140">
    <property type="component" value="Chromosome 23"/>
</dbReference>
<sequence>MPGLVSCLRVLIVIGLLLLLSPVNSQSEIWTNEVSDVQYGRLGSNMCLSGLVSDVQYGRLGSNVTLECSVAPGRSSVEWRLNRSSALPWQHHVTSDGHLVLLHADHAAEGNYSCYDNQGLLIQTVRLQLGHPPGLLSVSCRVPNHNLVFCSWVESVKTHLPAQYHASYRDRNQVMPCDVSPPPQQRCTITGPTMWQPYHDINITETNPLGTQTTVVRLRFDQLLKPDPPEAVTAEGVVGFTRRLQVNWRPPASWPNDSGPFPLHVQLQYRPVGSKVWSTVETMDSHLLITDALEATAHHLQVRVQDGHNPDSQWSDWSPVQQASPWTRSTVQPTEVTPADYETDATTTPKPENLYEEGGNLGVVVLLALFAGIILALVSSLFVLMWMRHRGWGNRTKQELTSMVKMKSMPI</sequence>
<dbReference type="GO" id="GO:0031101">
    <property type="term" value="P:fin regeneration"/>
    <property type="evidence" value="ECO:0007669"/>
    <property type="project" value="Ensembl"/>
</dbReference>
<evidence type="ECO:0000259" key="7">
    <source>
        <dbReference type="PROSITE" id="PS50853"/>
    </source>
</evidence>
<dbReference type="Bgee" id="ENSELUG00000013333">
    <property type="expression patterns" value="Expressed in heart and 15 other cell types or tissues"/>
</dbReference>
<dbReference type="InterPro" id="IPR007110">
    <property type="entry name" value="Ig-like_dom"/>
</dbReference>
<dbReference type="SUPFAM" id="SSF48726">
    <property type="entry name" value="Immunoglobulin"/>
    <property type="match status" value="1"/>
</dbReference>
<dbReference type="PANTHER" id="PTHR48483:SF2">
    <property type="entry name" value="INTERLEUKIN-27 SUBUNIT BETA"/>
    <property type="match status" value="1"/>
</dbReference>
<evidence type="ECO:0000256" key="2">
    <source>
        <dbReference type="ARBA" id="ARBA00023319"/>
    </source>
</evidence>
<evidence type="ECO:0000256" key="4">
    <source>
        <dbReference type="SAM" id="Phobius"/>
    </source>
</evidence>
<dbReference type="STRING" id="8010.ENSELUP00000034675"/>
<feature type="domain" description="Ig-like" evidence="6">
    <location>
        <begin position="61"/>
        <end position="114"/>
    </location>
</feature>
<keyword evidence="9" id="KW-1185">Reference proteome</keyword>
<reference evidence="9" key="1">
    <citation type="journal article" date="2014" name="PLoS ONE">
        <title>The genome and linkage map of the northern pike (Esox lucius): conserved synteny revealed between the salmonid sister group and the Neoteleostei.</title>
        <authorList>
            <person name="Rondeau E.B."/>
            <person name="Minkley D.R."/>
            <person name="Leong J.S."/>
            <person name="Messmer A.M."/>
            <person name="Jantzen J.R."/>
            <person name="von Schalburg K.R."/>
            <person name="Lemon C."/>
            <person name="Bird N.H."/>
            <person name="Koop B.F."/>
        </authorList>
    </citation>
    <scope>NUCLEOTIDE SEQUENCE</scope>
</reference>
<proteinExistence type="inferred from homology"/>
<evidence type="ECO:0000256" key="5">
    <source>
        <dbReference type="SAM" id="SignalP"/>
    </source>
</evidence>
<evidence type="ECO:0000256" key="3">
    <source>
        <dbReference type="SAM" id="MobiDB-lite"/>
    </source>
</evidence>
<comment type="similarity">
    <text evidence="1">Belongs to the type I cytokine receptor family. Type 3 subfamily.</text>
</comment>
<keyword evidence="4" id="KW-0812">Transmembrane</keyword>
<name>A0A3P9A0I7_ESOLU</name>
<evidence type="ECO:0000256" key="1">
    <source>
        <dbReference type="ARBA" id="ARBA00010890"/>
    </source>
</evidence>
<dbReference type="OMA" id="WNFPSSW"/>
<dbReference type="GO" id="GO:0061026">
    <property type="term" value="P:cardiac muscle tissue regeneration"/>
    <property type="evidence" value="ECO:0007669"/>
    <property type="project" value="Ensembl"/>
</dbReference>
<reference evidence="8" key="4">
    <citation type="submission" date="2025-09" db="UniProtKB">
        <authorList>
            <consortium name="Ensembl"/>
        </authorList>
    </citation>
    <scope>IDENTIFICATION</scope>
</reference>
<evidence type="ECO:0000313" key="8">
    <source>
        <dbReference type="Ensembl" id="ENSELUP00000034675.2"/>
    </source>
</evidence>
<organism evidence="8 9">
    <name type="scientific">Esox lucius</name>
    <name type="common">Northern pike</name>
    <dbReference type="NCBI Taxonomy" id="8010"/>
    <lineage>
        <taxon>Eukaryota</taxon>
        <taxon>Metazoa</taxon>
        <taxon>Chordata</taxon>
        <taxon>Craniata</taxon>
        <taxon>Vertebrata</taxon>
        <taxon>Euteleostomi</taxon>
        <taxon>Actinopterygii</taxon>
        <taxon>Neopterygii</taxon>
        <taxon>Teleostei</taxon>
        <taxon>Protacanthopterygii</taxon>
        <taxon>Esociformes</taxon>
        <taxon>Esocidae</taxon>
        <taxon>Esox</taxon>
    </lineage>
</organism>
<reference evidence="8" key="2">
    <citation type="submission" date="2020-02" db="EMBL/GenBank/DDBJ databases">
        <title>Esox lucius (northern pike) genome, fEsoLuc1, primary haplotype.</title>
        <authorList>
            <person name="Myers G."/>
            <person name="Karagic N."/>
            <person name="Meyer A."/>
            <person name="Pippel M."/>
            <person name="Reichard M."/>
            <person name="Winkler S."/>
            <person name="Tracey A."/>
            <person name="Sims Y."/>
            <person name="Howe K."/>
            <person name="Rhie A."/>
            <person name="Formenti G."/>
            <person name="Durbin R."/>
            <person name="Fedrigo O."/>
            <person name="Jarvis E.D."/>
        </authorList>
    </citation>
    <scope>NUCLEOTIDE SEQUENCE [LARGE SCALE GENOMIC DNA]</scope>
</reference>
<dbReference type="PANTHER" id="PTHR48483">
    <property type="entry name" value="INTERLEUKIN-27 SUBUNIT BETA"/>
    <property type="match status" value="1"/>
</dbReference>
<dbReference type="Gene3D" id="2.60.40.10">
    <property type="entry name" value="Immunoglobulins"/>
    <property type="match status" value="3"/>
</dbReference>
<dbReference type="CDD" id="cd00063">
    <property type="entry name" value="FN3"/>
    <property type="match status" value="1"/>
</dbReference>